<sequence length="961" mass="110012">MKTRFNSYDIACTISELQKLIGMRVNQIYDIDHRTYLIRFQRGEEKCVLLLESGNRIHTTAFEWPKNMRKHLKNKRLESLSQIGVDRMIDLQFGSGDAAYHIILELYDRGNIVLTDYEMTILNILRPHTEGDKIRFAVKEKYPMDRAHQNTMPSIENIQEHLQNAKIGENLKKVLNPLLEFGSAVIDHVLLKNGFTLGCKIGKDFIVAEHMPKLILALENANEMMDFARKNVSKGYIIQKKELKPTADNKEDFIYTNIEFHPFLFEQYKNYPYKEFDSFDVAVDEYFSTMEGQKLDLKALQQEREALKKLENVKKDHDQRLMNLEKTQELDKQKAELISRNQVLVDNAILAIQSALANQMAWPDIKMLLKEAASRGDPVASAIKLLKLEINHISLLLHDPYQDSDEESELKPMLIDIDLAHTAFGNARKYYNQKRSAAKKQQKTIESQDKALKSAEKKTKQTLKEVQAIHSINKLRKIYWFEKFYWFISSENYLVIGGRDQQQNELIVKRYLKSGDIYVHADLTGASSIVIKNPNNGPVPPKTLAEAGTMAIAYSIAWDAKVVAGAWWVNNDQVSKTAPTGEYLTTGSFMIRGKKNYLPPCQLVMGLGFLFRLEESSIERHKNERKVKIVDDESEHADSFIEEDREIELIEDSEEDEQLENNLNPIQEESKADLIMEENTGENQDVSDEENNLSQFPDTQIRIDVSGSKVKLHVDNNQSRVTSKDDLDVIYLGDDKPVIINAANKQKNTEVKQKPLPKKENKEKTEIEPKKNDQIVLKRGQKGRLKKMKEKYKDQDEEDRRLSMQVLQSAGAAKEDKKKNKNKDPSGPKQQTKKKNTTKPASLPKNTQIVENIEEDTGPGPEVDMLDQLTGKPVVEDELLFAVPVIAPYSTVLNYKFKVKLTPGTGKRGKAAKTAMTVFMKDKEITSREKDLLKAVKEETIARNIPGKVKISAPQIQKFKK</sequence>
<evidence type="ECO:0000256" key="2">
    <source>
        <dbReference type="ARBA" id="ARBA00004496"/>
    </source>
</evidence>
<keyword evidence="4" id="KW-0963">Cytoplasm</keyword>
<keyword evidence="5 7" id="KW-0175">Coiled coil</keyword>
<dbReference type="GO" id="GO:1990112">
    <property type="term" value="C:RQC complex"/>
    <property type="evidence" value="ECO:0007669"/>
    <property type="project" value="TreeGrafter"/>
</dbReference>
<organism evidence="11 12">
    <name type="scientific">Tetragonisca angustula</name>
    <dbReference type="NCBI Taxonomy" id="166442"/>
    <lineage>
        <taxon>Eukaryota</taxon>
        <taxon>Metazoa</taxon>
        <taxon>Ecdysozoa</taxon>
        <taxon>Arthropoda</taxon>
        <taxon>Hexapoda</taxon>
        <taxon>Insecta</taxon>
        <taxon>Pterygota</taxon>
        <taxon>Neoptera</taxon>
        <taxon>Endopterygota</taxon>
        <taxon>Hymenoptera</taxon>
        <taxon>Apocrita</taxon>
        <taxon>Aculeata</taxon>
        <taxon>Apoidea</taxon>
        <taxon>Anthophila</taxon>
        <taxon>Apidae</taxon>
        <taxon>Tetragonisca</taxon>
    </lineage>
</organism>
<reference evidence="11 12" key="1">
    <citation type="submission" date="2024-05" db="EMBL/GenBank/DDBJ databases">
        <title>The nuclear and mitochondrial genome assemblies of Tetragonisca angustula (Apidae: Meliponini), a tiny yet remarkable pollinator in the Neotropics.</title>
        <authorList>
            <person name="Ferrari R."/>
            <person name="Ricardo P.C."/>
            <person name="Dias F.C."/>
            <person name="Araujo N.S."/>
            <person name="Soares D.O."/>
            <person name="Zhou Q.-S."/>
            <person name="Zhu C.-D."/>
            <person name="Coutinho L."/>
            <person name="Airas M.C."/>
            <person name="Batista T.M."/>
        </authorList>
    </citation>
    <scope>NUCLEOTIDE SEQUENCE [LARGE SCALE GENOMIC DNA]</scope>
    <source>
        <strain evidence="11">ASF017062</strain>
        <tissue evidence="11">Abdomen</tissue>
    </source>
</reference>
<feature type="compositionally biased region" description="Basic residues" evidence="8">
    <location>
        <begin position="779"/>
        <end position="790"/>
    </location>
</feature>
<dbReference type="Gene3D" id="2.30.310.10">
    <property type="entry name" value="ibrinogen binding protein from staphylococcus aureus domain"/>
    <property type="match status" value="1"/>
</dbReference>
<feature type="compositionally biased region" description="Basic and acidic residues" evidence="8">
    <location>
        <begin position="813"/>
        <end position="826"/>
    </location>
</feature>
<dbReference type="Proteomes" id="UP001432146">
    <property type="component" value="Unassembled WGS sequence"/>
</dbReference>
<evidence type="ECO:0000256" key="7">
    <source>
        <dbReference type="SAM" id="Coils"/>
    </source>
</evidence>
<evidence type="ECO:0000313" key="12">
    <source>
        <dbReference type="Proteomes" id="UP001432146"/>
    </source>
</evidence>
<dbReference type="AlphaFoldDB" id="A0AAW1ABC8"/>
<protein>
    <recommendedName>
        <fullName evidence="13">Nuclear export mediator factor NEMF homolog</fullName>
    </recommendedName>
</protein>
<dbReference type="Pfam" id="PF11923">
    <property type="entry name" value="NFACT-C"/>
    <property type="match status" value="1"/>
</dbReference>
<evidence type="ECO:0000313" key="11">
    <source>
        <dbReference type="EMBL" id="KAK9307310.1"/>
    </source>
</evidence>
<dbReference type="GO" id="GO:1990116">
    <property type="term" value="P:ribosome-associated ubiquitin-dependent protein catabolic process"/>
    <property type="evidence" value="ECO:0007669"/>
    <property type="project" value="TreeGrafter"/>
</dbReference>
<dbReference type="PANTHER" id="PTHR15239:SF6">
    <property type="entry name" value="RIBOSOME QUALITY CONTROL COMPLEX SUBUNIT NEMF"/>
    <property type="match status" value="1"/>
</dbReference>
<comment type="caution">
    <text evidence="11">The sequence shown here is derived from an EMBL/GenBank/DDBJ whole genome shotgun (WGS) entry which is preliminary data.</text>
</comment>
<dbReference type="InterPro" id="IPR008532">
    <property type="entry name" value="NFACT_RNA-bd"/>
</dbReference>
<dbReference type="EMBL" id="JAWNGG020000031">
    <property type="protein sequence ID" value="KAK9307310.1"/>
    <property type="molecule type" value="Genomic_DNA"/>
</dbReference>
<keyword evidence="6" id="KW-0539">Nucleus</keyword>
<dbReference type="GO" id="GO:0043023">
    <property type="term" value="F:ribosomal large subunit binding"/>
    <property type="evidence" value="ECO:0007669"/>
    <property type="project" value="TreeGrafter"/>
</dbReference>
<evidence type="ECO:0000256" key="1">
    <source>
        <dbReference type="ARBA" id="ARBA00004123"/>
    </source>
</evidence>
<evidence type="ECO:0000259" key="9">
    <source>
        <dbReference type="Pfam" id="PF05670"/>
    </source>
</evidence>
<evidence type="ECO:0008006" key="13">
    <source>
        <dbReference type="Google" id="ProtNLM"/>
    </source>
</evidence>
<evidence type="ECO:0000259" key="10">
    <source>
        <dbReference type="Pfam" id="PF11923"/>
    </source>
</evidence>
<dbReference type="InterPro" id="IPR051608">
    <property type="entry name" value="RQC_Subunit_NEMF"/>
</dbReference>
<keyword evidence="12" id="KW-1185">Reference proteome</keyword>
<comment type="similarity">
    <text evidence="3">Belongs to the NEMF family.</text>
</comment>
<dbReference type="PANTHER" id="PTHR15239">
    <property type="entry name" value="NUCLEAR EXPORT MEDIATOR FACTOR NEMF"/>
    <property type="match status" value="1"/>
</dbReference>
<dbReference type="Pfam" id="PF05833">
    <property type="entry name" value="NFACT_N"/>
    <property type="match status" value="1"/>
</dbReference>
<feature type="domain" description="NFACT protein C-terminal" evidence="10">
    <location>
        <begin position="863"/>
        <end position="952"/>
    </location>
</feature>
<name>A0AAW1ABC8_9HYME</name>
<feature type="compositionally biased region" description="Basic and acidic residues" evidence="8">
    <location>
        <begin position="747"/>
        <end position="773"/>
    </location>
</feature>
<feature type="coiled-coil region" evidence="7">
    <location>
        <begin position="290"/>
        <end position="327"/>
    </location>
</feature>
<dbReference type="GO" id="GO:0072344">
    <property type="term" value="P:rescue of stalled ribosome"/>
    <property type="evidence" value="ECO:0007669"/>
    <property type="project" value="TreeGrafter"/>
</dbReference>
<feature type="domain" description="NFACT RNA-binding" evidence="9">
    <location>
        <begin position="483"/>
        <end position="593"/>
    </location>
</feature>
<feature type="compositionally biased region" description="Basic and acidic residues" evidence="8">
    <location>
        <begin position="791"/>
        <end position="802"/>
    </location>
</feature>
<feature type="region of interest" description="Disordered" evidence="8">
    <location>
        <begin position="743"/>
        <end position="849"/>
    </location>
</feature>
<evidence type="ECO:0000256" key="3">
    <source>
        <dbReference type="ARBA" id="ARBA00008318"/>
    </source>
</evidence>
<dbReference type="Pfam" id="PF05670">
    <property type="entry name" value="NFACT-R_1"/>
    <property type="match status" value="1"/>
</dbReference>
<dbReference type="GO" id="GO:0005634">
    <property type="term" value="C:nucleus"/>
    <property type="evidence" value="ECO:0007669"/>
    <property type="project" value="UniProtKB-SubCell"/>
</dbReference>
<evidence type="ECO:0000256" key="8">
    <source>
        <dbReference type="SAM" id="MobiDB-lite"/>
    </source>
</evidence>
<evidence type="ECO:0000256" key="6">
    <source>
        <dbReference type="ARBA" id="ARBA00023242"/>
    </source>
</evidence>
<dbReference type="InterPro" id="IPR021846">
    <property type="entry name" value="NFACT-C"/>
</dbReference>
<dbReference type="GO" id="GO:0005737">
    <property type="term" value="C:cytoplasm"/>
    <property type="evidence" value="ECO:0007669"/>
    <property type="project" value="UniProtKB-SubCell"/>
</dbReference>
<feature type="coiled-coil region" evidence="7">
    <location>
        <begin position="438"/>
        <end position="465"/>
    </location>
</feature>
<accession>A0AAW1ABC8</accession>
<proteinExistence type="inferred from homology"/>
<dbReference type="GO" id="GO:0000049">
    <property type="term" value="F:tRNA binding"/>
    <property type="evidence" value="ECO:0007669"/>
    <property type="project" value="TreeGrafter"/>
</dbReference>
<dbReference type="FunFam" id="2.30.310.10:FF:000001">
    <property type="entry name" value="Nuclear export mediator factor Nemf"/>
    <property type="match status" value="1"/>
</dbReference>
<comment type="subcellular location">
    <subcellularLocation>
        <location evidence="2">Cytoplasm</location>
    </subcellularLocation>
    <subcellularLocation>
        <location evidence="1">Nucleus</location>
    </subcellularLocation>
</comment>
<evidence type="ECO:0000256" key="4">
    <source>
        <dbReference type="ARBA" id="ARBA00022490"/>
    </source>
</evidence>
<gene>
    <name evidence="11" type="ORF">QLX08_002324</name>
</gene>
<evidence type="ECO:0000256" key="5">
    <source>
        <dbReference type="ARBA" id="ARBA00023054"/>
    </source>
</evidence>